<organism evidence="4 5">
    <name type="scientific">Penicillium steckii</name>
    <dbReference type="NCBI Taxonomy" id="303698"/>
    <lineage>
        <taxon>Eukaryota</taxon>
        <taxon>Fungi</taxon>
        <taxon>Dikarya</taxon>
        <taxon>Ascomycota</taxon>
        <taxon>Pezizomycotina</taxon>
        <taxon>Eurotiomycetes</taxon>
        <taxon>Eurotiomycetidae</taxon>
        <taxon>Eurotiales</taxon>
        <taxon>Aspergillaceae</taxon>
        <taxon>Penicillium</taxon>
    </lineage>
</organism>
<feature type="domain" description="Trichothecene 3-O-acetyltransferase-like N-terminal" evidence="3">
    <location>
        <begin position="42"/>
        <end position="131"/>
    </location>
</feature>
<proteinExistence type="predicted"/>
<evidence type="ECO:0000256" key="1">
    <source>
        <dbReference type="ARBA" id="ARBA00022679"/>
    </source>
</evidence>
<dbReference type="AlphaFoldDB" id="A0A1V6U0G6"/>
<evidence type="ECO:0000256" key="2">
    <source>
        <dbReference type="ARBA" id="ARBA00023315"/>
    </source>
</evidence>
<dbReference type="GO" id="GO:0016746">
    <property type="term" value="F:acyltransferase activity"/>
    <property type="evidence" value="ECO:0007669"/>
    <property type="project" value="UniProtKB-KW"/>
</dbReference>
<dbReference type="STRING" id="303698.A0A1V6U0G6"/>
<dbReference type="Pfam" id="PF22664">
    <property type="entry name" value="TRI-like_N"/>
    <property type="match status" value="1"/>
</dbReference>
<evidence type="ECO:0000313" key="5">
    <source>
        <dbReference type="Proteomes" id="UP000191285"/>
    </source>
</evidence>
<name>A0A1V6U0G6_9EURO</name>
<evidence type="ECO:0000313" key="4">
    <source>
        <dbReference type="EMBL" id="OQE32006.1"/>
    </source>
</evidence>
<dbReference type="Proteomes" id="UP000191285">
    <property type="component" value="Unassembled WGS sequence"/>
</dbReference>
<keyword evidence="1" id="KW-0808">Transferase</keyword>
<dbReference type="Gene3D" id="3.30.559.10">
    <property type="entry name" value="Chloramphenicol acetyltransferase-like domain"/>
    <property type="match status" value="2"/>
</dbReference>
<comment type="caution">
    <text evidence="4">The sequence shown here is derived from an EMBL/GenBank/DDBJ whole genome shotgun (WGS) entry which is preliminary data.</text>
</comment>
<dbReference type="InterPro" id="IPR023213">
    <property type="entry name" value="CAT-like_dom_sf"/>
</dbReference>
<keyword evidence="2" id="KW-0012">Acyltransferase</keyword>
<reference evidence="5" key="1">
    <citation type="journal article" date="2017" name="Nat. Microbiol.">
        <title>Global analysis of biosynthetic gene clusters reveals vast potential of secondary metabolite production in Penicillium species.</title>
        <authorList>
            <person name="Nielsen J.C."/>
            <person name="Grijseels S."/>
            <person name="Prigent S."/>
            <person name="Ji B."/>
            <person name="Dainat J."/>
            <person name="Nielsen K.F."/>
            <person name="Frisvad J.C."/>
            <person name="Workman M."/>
            <person name="Nielsen J."/>
        </authorList>
    </citation>
    <scope>NUCLEOTIDE SEQUENCE [LARGE SCALE GENOMIC DNA]</scope>
    <source>
        <strain evidence="5">IBT 24891</strain>
    </source>
</reference>
<sequence length="217" mass="24862">MTLSQARHLCGSIEKDSDEGYSFAKKRDSTVHFHVQWMDSLDNEKNSDCLSFDDIREANYRTSVLGDIKRWSVHPMTYGEKPEARPENHPVVASYKANFIRGGLMFIMHHHHYSNDVMGWAGLTHQLAENCSSIMYKTERPPWDISCLDLSRLTKPDVPVEKRVDGPPKPEKHSDHIPAEMLLFHLPKSKAAELKRLAYPTEDGSWISTYDAFSAFI</sequence>
<accession>A0A1V6U0G6</accession>
<dbReference type="EMBL" id="MLKD01000001">
    <property type="protein sequence ID" value="OQE32006.1"/>
    <property type="molecule type" value="Genomic_DNA"/>
</dbReference>
<dbReference type="OrthoDB" id="671439at2759"/>
<gene>
    <name evidence="4" type="ORF">PENSTE_c001G00589</name>
</gene>
<dbReference type="InterPro" id="IPR054710">
    <property type="entry name" value="Tri101-like_N"/>
</dbReference>
<evidence type="ECO:0000259" key="3">
    <source>
        <dbReference type="Pfam" id="PF22664"/>
    </source>
</evidence>
<keyword evidence="5" id="KW-1185">Reference proteome</keyword>
<protein>
    <recommendedName>
        <fullName evidence="3">Trichothecene 3-O-acetyltransferase-like N-terminal domain-containing protein</fullName>
    </recommendedName>
</protein>